<dbReference type="Gene3D" id="3.30.530.20">
    <property type="match status" value="1"/>
</dbReference>
<dbReference type="PANTHER" id="PTHR38588:SF1">
    <property type="entry name" value="BLL0334 PROTEIN"/>
    <property type="match status" value="1"/>
</dbReference>
<sequence>MEFSGSQTIAAPRDLVWQCLNDPAMLQASVPGCESLVPSGDDAYDATVVAAIGPVKARFTGSLTLSDKVAGTGFRLAGQGTGGVAGFGRMIADVRLADAQDGTLLTYEAKAEVGGKLAQIGARLIQSAANKIAADFFKRFNANVSARATQPVDGTDAAIGGDAA</sequence>
<dbReference type="Pfam" id="PF06240">
    <property type="entry name" value="COXG"/>
    <property type="match status" value="1"/>
</dbReference>
<organism evidence="1 2">
    <name type="scientific">Pigmentiphaga humi</name>
    <dbReference type="NCBI Taxonomy" id="2478468"/>
    <lineage>
        <taxon>Bacteria</taxon>
        <taxon>Pseudomonadati</taxon>
        <taxon>Pseudomonadota</taxon>
        <taxon>Betaproteobacteria</taxon>
        <taxon>Burkholderiales</taxon>
        <taxon>Alcaligenaceae</taxon>
        <taxon>Pigmentiphaga</taxon>
    </lineage>
</organism>
<dbReference type="OrthoDB" id="9787428at2"/>
<name>A0A3P4B5C0_9BURK</name>
<dbReference type="InterPro" id="IPR010419">
    <property type="entry name" value="CO_DH_gsu"/>
</dbReference>
<dbReference type="EMBL" id="UWPJ01000027">
    <property type="protein sequence ID" value="VCU71499.1"/>
    <property type="molecule type" value="Genomic_DNA"/>
</dbReference>
<reference evidence="1 2" key="1">
    <citation type="submission" date="2018-10" db="EMBL/GenBank/DDBJ databases">
        <authorList>
            <person name="Criscuolo A."/>
        </authorList>
    </citation>
    <scope>NUCLEOTIDE SEQUENCE [LARGE SCALE GENOMIC DNA]</scope>
    <source>
        <strain evidence="1">DnA1</strain>
    </source>
</reference>
<dbReference type="RefSeq" id="WP_124081097.1">
    <property type="nucleotide sequence ID" value="NZ_UWPJ01000027.1"/>
</dbReference>
<dbReference type="PANTHER" id="PTHR38588">
    <property type="entry name" value="BLL0334 PROTEIN"/>
    <property type="match status" value="1"/>
</dbReference>
<dbReference type="CDD" id="cd05018">
    <property type="entry name" value="CoxG"/>
    <property type="match status" value="1"/>
</dbReference>
<evidence type="ECO:0000313" key="1">
    <source>
        <dbReference type="EMBL" id="VCU71499.1"/>
    </source>
</evidence>
<dbReference type="Proteomes" id="UP000277294">
    <property type="component" value="Unassembled WGS sequence"/>
</dbReference>
<accession>A0A3P4B5C0</accession>
<evidence type="ECO:0000313" key="2">
    <source>
        <dbReference type="Proteomes" id="UP000277294"/>
    </source>
</evidence>
<dbReference type="AlphaFoldDB" id="A0A3P4B5C0"/>
<dbReference type="InterPro" id="IPR023393">
    <property type="entry name" value="START-like_dom_sf"/>
</dbReference>
<keyword evidence="2" id="KW-1185">Reference proteome</keyword>
<dbReference type="SUPFAM" id="SSF55961">
    <property type="entry name" value="Bet v1-like"/>
    <property type="match status" value="1"/>
</dbReference>
<gene>
    <name evidence="1" type="ORF">PIGHUM_03584</name>
</gene>
<proteinExistence type="predicted"/>
<protein>
    <submittedName>
        <fullName evidence="1">Carbon monoxide dehydrogenase subunit G (CoxG)</fullName>
    </submittedName>
</protein>